<dbReference type="Proteomes" id="UP000464735">
    <property type="component" value="Chromosome"/>
</dbReference>
<reference evidence="2 3" key="2">
    <citation type="submission" date="2019-11" db="EMBL/GenBank/DDBJ databases">
        <title>Whole genome sequencing and comparative genomics analyses of five strains of Spiroplasma citri.</title>
        <authorList>
            <person name="Yokomi R."/>
            <person name="Chen J."/>
            <person name="Rattner R."/>
            <person name="Vidalakis G."/>
        </authorList>
    </citation>
    <scope>NUCLEOTIDE SEQUENCE [LARGE SCALE GENOMIC DNA]</scope>
    <source>
        <strain evidence="2 3">BR12</strain>
    </source>
</reference>
<accession>Q14M45</accession>
<dbReference type="GeneID" id="54238465"/>
<protein>
    <submittedName>
        <fullName evidence="1">Uncharacterized protein</fullName>
    </submittedName>
</protein>
<evidence type="ECO:0000313" key="2">
    <source>
        <dbReference type="EMBL" id="QIA68520.1"/>
    </source>
</evidence>
<dbReference type="EMBL" id="CP046368">
    <property type="protein sequence ID" value="QIA68520.1"/>
    <property type="molecule type" value="Genomic_DNA"/>
</dbReference>
<proteinExistence type="predicted"/>
<evidence type="ECO:0000313" key="3">
    <source>
        <dbReference type="Proteomes" id="UP000464735"/>
    </source>
</evidence>
<dbReference type="AlphaFoldDB" id="Q14M45"/>
<sequence length="72" mass="8430">MQGIFLINKAQPFSWQLKKEEKIVYHNVNIDKSSCKFNKKGTKQFFIKLKSKILKLILKIQIATKGGLSWVY</sequence>
<evidence type="ECO:0000313" key="1">
    <source>
        <dbReference type="EMBL" id="CAK99444.1"/>
    </source>
</evidence>
<reference evidence="1" key="1">
    <citation type="journal article" date="2010" name="Appl. Environ. Microbiol.">
        <title>Partial chromosome sequence of Spiroplasma citri reveals extensive viral invasion and important gene decay.</title>
        <authorList>
            <person name="Carle P."/>
            <person name="Saillard C."/>
            <person name="Carrere N."/>
            <person name="Carrere S."/>
            <person name="Duret S."/>
            <person name="Eveillard S."/>
            <person name="Gaurivaud P."/>
            <person name="Gourgues G."/>
            <person name="Gouzy J."/>
            <person name="Salar P."/>
            <person name="Verdin E."/>
            <person name="Breton M."/>
            <person name="Blanchard A."/>
            <person name="Laigret F."/>
            <person name="Bove J.M."/>
            <person name="Renaudin J."/>
            <person name="Foissac X."/>
        </authorList>
    </citation>
    <scope>NUCLEOTIDE SEQUENCE</scope>
    <source>
        <strain evidence="1">GII3-3X</strain>
    </source>
</reference>
<dbReference type="OrthoDB" id="9938498at2"/>
<gene>
    <name evidence="2" type="ORF">GL298_02675</name>
    <name evidence="1" type="ORF">SPICI13_017</name>
</gene>
<dbReference type="EMBL" id="AM285314">
    <property type="protein sequence ID" value="CAK99444.1"/>
    <property type="molecule type" value="Genomic_DNA"/>
</dbReference>
<name>Q14M45_SPICI</name>
<organism evidence="1">
    <name type="scientific">Spiroplasma citri</name>
    <dbReference type="NCBI Taxonomy" id="2133"/>
    <lineage>
        <taxon>Bacteria</taxon>
        <taxon>Bacillati</taxon>
        <taxon>Mycoplasmatota</taxon>
        <taxon>Mollicutes</taxon>
        <taxon>Entomoplasmatales</taxon>
        <taxon>Spiroplasmataceae</taxon>
        <taxon>Spiroplasma</taxon>
    </lineage>
</organism>
<dbReference type="RefSeq" id="WP_071937099.1">
    <property type="nucleotide sequence ID" value="NZ_CP013197.1"/>
</dbReference>